<gene>
    <name evidence="2" type="ORF">VJJ49_01620</name>
</gene>
<reference evidence="2 3" key="1">
    <citation type="submission" date="2023-12" db="EMBL/GenBank/DDBJ databases">
        <title>Genomic sequences of Capnocytophaga and Parvimonas strains.</title>
        <authorList>
            <person name="Watt R.M."/>
            <person name="Wang M."/>
            <person name="Yang T."/>
            <person name="Tong W.M."/>
        </authorList>
    </citation>
    <scope>NUCLEOTIDE SEQUENCE [LARGE SCALE GENOMIC DNA]</scope>
    <source>
        <strain evidence="2 3">CCUG 13156</strain>
    </source>
</reference>
<evidence type="ECO:0000313" key="2">
    <source>
        <dbReference type="EMBL" id="MEB3039392.1"/>
    </source>
</evidence>
<evidence type="ECO:0000313" key="3">
    <source>
        <dbReference type="Proteomes" id="UP001324270"/>
    </source>
</evidence>
<evidence type="ECO:0000256" key="1">
    <source>
        <dbReference type="SAM" id="MobiDB-lite"/>
    </source>
</evidence>
<dbReference type="RefSeq" id="WP_323978719.1">
    <property type="nucleotide sequence ID" value="NZ_JAYKBV010000002.1"/>
</dbReference>
<keyword evidence="3" id="KW-1185">Reference proteome</keyword>
<dbReference type="EMBL" id="JAYKBV010000002">
    <property type="protein sequence ID" value="MEB3039392.1"/>
    <property type="molecule type" value="Genomic_DNA"/>
</dbReference>
<name>A0ABU5Y641_9FLAO</name>
<sequence length="68" mass="7587">MPATLTRPKTAKRKATATQGLKRVATPKKVTTKKGKDLESFKELIAQCQKIGSELYDKGLIKPYDPIR</sequence>
<organism evidence="2 3">
    <name type="scientific">Capnocytophaga gingivalis</name>
    <dbReference type="NCBI Taxonomy" id="1017"/>
    <lineage>
        <taxon>Bacteria</taxon>
        <taxon>Pseudomonadati</taxon>
        <taxon>Bacteroidota</taxon>
        <taxon>Flavobacteriia</taxon>
        <taxon>Flavobacteriales</taxon>
        <taxon>Flavobacteriaceae</taxon>
        <taxon>Capnocytophaga</taxon>
    </lineage>
</organism>
<comment type="caution">
    <text evidence="2">The sequence shown here is derived from an EMBL/GenBank/DDBJ whole genome shotgun (WGS) entry which is preliminary data.</text>
</comment>
<proteinExistence type="predicted"/>
<protein>
    <submittedName>
        <fullName evidence="2">Uncharacterized protein</fullName>
    </submittedName>
</protein>
<dbReference type="Proteomes" id="UP001324270">
    <property type="component" value="Unassembled WGS sequence"/>
</dbReference>
<feature type="region of interest" description="Disordered" evidence="1">
    <location>
        <begin position="1"/>
        <end position="20"/>
    </location>
</feature>
<accession>A0ABU5Y641</accession>